<dbReference type="EMBL" id="VDLU01000002">
    <property type="protein sequence ID" value="TNJ28867.1"/>
    <property type="molecule type" value="Genomic_DNA"/>
</dbReference>
<gene>
    <name evidence="1" type="ORF">GMRT_15541</name>
</gene>
<name>A0A4Z1T6V7_GIAMU</name>
<dbReference type="Gene3D" id="3.40.1000.50">
    <property type="entry name" value="Repressor of RNA polymerase III transcription Maf1"/>
    <property type="match status" value="1"/>
</dbReference>
<dbReference type="Proteomes" id="UP000315496">
    <property type="component" value="Chromosome 2"/>
</dbReference>
<accession>A0A4Z1T6V7</accession>
<dbReference type="Pfam" id="PF09174">
    <property type="entry name" value="Maf1"/>
    <property type="match status" value="1"/>
</dbReference>
<evidence type="ECO:0000313" key="1">
    <source>
        <dbReference type="EMBL" id="TNJ28867.1"/>
    </source>
</evidence>
<proteinExistence type="predicted"/>
<dbReference type="PANTHER" id="PTHR22504:SF0">
    <property type="entry name" value="REPRESSOR OF RNA POLYMERASE III TRANSCRIPTION MAF1 HOMOLOG"/>
    <property type="match status" value="1"/>
</dbReference>
<dbReference type="GO" id="GO:0005634">
    <property type="term" value="C:nucleus"/>
    <property type="evidence" value="ECO:0007669"/>
    <property type="project" value="TreeGrafter"/>
</dbReference>
<dbReference type="GO" id="GO:0016480">
    <property type="term" value="P:negative regulation of transcription by RNA polymerase III"/>
    <property type="evidence" value="ECO:0007669"/>
    <property type="project" value="InterPro"/>
</dbReference>
<dbReference type="OrthoDB" id="10248920at2759"/>
<dbReference type="GO" id="GO:0000994">
    <property type="term" value="F:RNA polymerase III core binding"/>
    <property type="evidence" value="ECO:0007669"/>
    <property type="project" value="TreeGrafter"/>
</dbReference>
<protein>
    <submittedName>
        <fullName evidence="1">Maf1 regulator</fullName>
    </submittedName>
</protein>
<evidence type="ECO:0000313" key="2">
    <source>
        <dbReference type="Proteomes" id="UP000315496"/>
    </source>
</evidence>
<reference evidence="1 2" key="1">
    <citation type="submission" date="2019-05" db="EMBL/GenBank/DDBJ databases">
        <title>The compact genome of Giardia muris reveals important steps in the evolution of intestinal protozoan parasites.</title>
        <authorList>
            <person name="Xu F."/>
            <person name="Jimenez-Gonzalez A."/>
            <person name="Einarsson E."/>
            <person name="Astvaldsson A."/>
            <person name="Peirasmaki D."/>
            <person name="Eckmann L."/>
            <person name="Andersson J.O."/>
            <person name="Svard S.G."/>
            <person name="Jerlstrom-Hultqvist J."/>
        </authorList>
    </citation>
    <scope>NUCLEOTIDE SEQUENCE [LARGE SCALE GENOMIC DNA]</scope>
    <source>
        <strain evidence="1 2">Roberts-Thomson</strain>
    </source>
</reference>
<keyword evidence="2" id="KW-1185">Reference proteome</keyword>
<dbReference type="InterPro" id="IPR038564">
    <property type="entry name" value="Maf1_sf"/>
</dbReference>
<organism evidence="1 2">
    <name type="scientific">Giardia muris</name>
    <dbReference type="NCBI Taxonomy" id="5742"/>
    <lineage>
        <taxon>Eukaryota</taxon>
        <taxon>Metamonada</taxon>
        <taxon>Diplomonadida</taxon>
        <taxon>Hexamitidae</taxon>
        <taxon>Giardiinae</taxon>
        <taxon>Giardia</taxon>
    </lineage>
</organism>
<dbReference type="PANTHER" id="PTHR22504">
    <property type="entry name" value="REPRESSOR OF RNA POLYMERASE III TRANSCRIPTION MAF1"/>
    <property type="match status" value="1"/>
</dbReference>
<dbReference type="VEuPathDB" id="GiardiaDB:GMRT_15541"/>
<dbReference type="AlphaFoldDB" id="A0A4Z1T6V7"/>
<dbReference type="InterPro" id="IPR015257">
    <property type="entry name" value="Maf1"/>
</dbReference>
<sequence>MTKLRSIQAPGLLELADGIQSLSCNGLCMRARLELYNVRAAPQSMRDPLETDLQIQIARNYGSMSSNGSPSPFGSLSASITSAFKDEDLTSPATCQTYVQLCQVLNQAYPRFDFGMLQPSSFFRMPYSVCQAALDNTLMSTLENYHTLRPSLWVSLMSIVPPPASTIYTVDPAPHFPFEEEDGVWSQNFIFFNEAEQVVLLFVLKAVPDTANEQCYPGLDDVDGVDHSSYLGDDDDEDELTDYLREDGRSEMDDIFPQYKLFQI</sequence>
<comment type="caution">
    <text evidence="1">The sequence shown here is derived from an EMBL/GenBank/DDBJ whole genome shotgun (WGS) entry which is preliminary data.</text>
</comment>